<evidence type="ECO:0000313" key="4">
    <source>
        <dbReference type="EMBL" id="MCI0752487.1"/>
    </source>
</evidence>
<keyword evidence="5" id="KW-1185">Reference proteome</keyword>
<evidence type="ECO:0000256" key="1">
    <source>
        <dbReference type="ARBA" id="ARBA00008231"/>
    </source>
</evidence>
<proteinExistence type="inferred from homology"/>
<evidence type="ECO:0000256" key="2">
    <source>
        <dbReference type="ARBA" id="ARBA00022946"/>
    </source>
</evidence>
<dbReference type="InterPro" id="IPR042272">
    <property type="entry name" value="ATP12_ATP_synth-F1-assembly_N"/>
</dbReference>
<dbReference type="Proteomes" id="UP001201985">
    <property type="component" value="Unassembled WGS sequence"/>
</dbReference>
<comment type="similarity">
    <text evidence="1">Belongs to the ATP12 family.</text>
</comment>
<dbReference type="PANTHER" id="PTHR21013:SF10">
    <property type="entry name" value="ATP SYNTHASE MITOCHONDRIAL F1 COMPLEX ASSEMBLY FACTOR 2"/>
    <property type="match status" value="1"/>
</dbReference>
<dbReference type="EMBL" id="JALBUU010000004">
    <property type="protein sequence ID" value="MCI0752487.1"/>
    <property type="molecule type" value="Genomic_DNA"/>
</dbReference>
<gene>
    <name evidence="4" type="ORF">MON41_01750</name>
</gene>
<protein>
    <submittedName>
        <fullName evidence="4">Chaperone, ATP12</fullName>
    </submittedName>
</protein>
<name>A0ABS9VZQ3_9PROT</name>
<dbReference type="Gene3D" id="1.10.3580.10">
    <property type="entry name" value="ATP12 ATPase"/>
    <property type="match status" value="1"/>
</dbReference>
<organism evidence="4 5">
    <name type="scientific">Teichococcus vastitatis</name>
    <dbReference type="NCBI Taxonomy" id="2307076"/>
    <lineage>
        <taxon>Bacteria</taxon>
        <taxon>Pseudomonadati</taxon>
        <taxon>Pseudomonadota</taxon>
        <taxon>Alphaproteobacteria</taxon>
        <taxon>Acetobacterales</taxon>
        <taxon>Roseomonadaceae</taxon>
        <taxon>Roseomonas</taxon>
    </lineage>
</organism>
<keyword evidence="3" id="KW-0143">Chaperone</keyword>
<sequence length="235" mass="24717">MKRFWDQATVSEGEDGFTVLLDGRPMRLPGSGALRLPGRALAEAVAAEWQQAGGAAKGGEMSLEEVPLTRVAATAVDRIAPDPAPSAAAVAKYGETDLLCYRATEPRLAAIQAAEWQPLLDWAALTYDAPLRVTVGIMPVEQDPASVAALHRAVAALPPLELAALGIAVPALGSLVLGLAIVAGQVDAAEACRLGFVDESYQQELWGVDEEAAARQRAVERDVHLAAQLLRLARA</sequence>
<comment type="caution">
    <text evidence="4">The sequence shown here is derived from an EMBL/GenBank/DDBJ whole genome shotgun (WGS) entry which is preliminary data.</text>
</comment>
<dbReference type="Gene3D" id="3.30.2180.10">
    <property type="entry name" value="ATP12-like"/>
    <property type="match status" value="1"/>
</dbReference>
<evidence type="ECO:0000256" key="3">
    <source>
        <dbReference type="ARBA" id="ARBA00023186"/>
    </source>
</evidence>
<dbReference type="SUPFAM" id="SSF160909">
    <property type="entry name" value="ATP12-like"/>
    <property type="match status" value="1"/>
</dbReference>
<dbReference type="PANTHER" id="PTHR21013">
    <property type="entry name" value="ATP SYNTHASE MITOCHONDRIAL F1 COMPLEX ASSEMBLY FACTOR 2/ATP12 PROTEIN, MITOCHONDRIAL PRECURSOR"/>
    <property type="match status" value="1"/>
</dbReference>
<accession>A0ABS9VZQ3</accession>
<evidence type="ECO:0000313" key="5">
    <source>
        <dbReference type="Proteomes" id="UP001201985"/>
    </source>
</evidence>
<keyword evidence="2" id="KW-0809">Transit peptide</keyword>
<dbReference type="InterPro" id="IPR023335">
    <property type="entry name" value="ATP12_ortho_dom_sf"/>
</dbReference>
<dbReference type="InterPro" id="IPR011419">
    <property type="entry name" value="ATP12_ATP_synth-F1-assembly"/>
</dbReference>
<dbReference type="Pfam" id="PF07542">
    <property type="entry name" value="ATP12"/>
    <property type="match status" value="1"/>
</dbReference>
<dbReference type="RefSeq" id="WP_120006571.1">
    <property type="nucleotide sequence ID" value="NZ_JALBUU010000004.1"/>
</dbReference>
<reference evidence="4 5" key="1">
    <citation type="submission" date="2022-03" db="EMBL/GenBank/DDBJ databases">
        <title>Complete genome analysis of Roseomonas KG 17.1 : a prolific producer of plant growth promoters.</title>
        <authorList>
            <person name="Saadouli I."/>
            <person name="Najjari A."/>
            <person name="Mosbah A."/>
            <person name="Ouzari H.I."/>
        </authorList>
    </citation>
    <scope>NUCLEOTIDE SEQUENCE [LARGE SCALE GENOMIC DNA]</scope>
    <source>
        <strain evidence="4 5">KG17-1</strain>
    </source>
</reference>